<keyword evidence="6" id="KW-0443">Lipid metabolism</keyword>
<dbReference type="EMBL" id="JALBUF010000002">
    <property type="protein sequence ID" value="MCI0182830.1"/>
    <property type="molecule type" value="Genomic_DNA"/>
</dbReference>
<protein>
    <recommendedName>
        <fullName evidence="6">Phosphatidylglycerol lysyltransferase</fullName>
        <ecNumber evidence="6">2.3.2.3</ecNumber>
    </recommendedName>
    <alternativeName>
        <fullName evidence="6">Lysylphosphatidylglycerol synthase</fullName>
    </alternativeName>
</protein>
<comment type="subcellular location">
    <subcellularLocation>
        <location evidence="1 6">Cell membrane</location>
        <topology evidence="1 6">Multi-pass membrane protein</topology>
    </subcellularLocation>
</comment>
<comment type="similarity">
    <text evidence="6">Belongs to the LPG synthase family.</text>
</comment>
<feature type="transmembrane region" description="Helical" evidence="6">
    <location>
        <begin position="270"/>
        <end position="292"/>
    </location>
</feature>
<evidence type="ECO:0000256" key="2">
    <source>
        <dbReference type="ARBA" id="ARBA00022475"/>
    </source>
</evidence>
<dbReference type="RefSeq" id="WP_241712433.1">
    <property type="nucleotide sequence ID" value="NZ_JALBUF010000002.1"/>
</dbReference>
<keyword evidence="6" id="KW-0046">Antibiotic resistance</keyword>
<evidence type="ECO:0000256" key="4">
    <source>
        <dbReference type="ARBA" id="ARBA00022989"/>
    </source>
</evidence>
<feature type="transmembrane region" description="Helical" evidence="6">
    <location>
        <begin position="299"/>
        <end position="319"/>
    </location>
</feature>
<feature type="transmembrane region" description="Helical" evidence="6">
    <location>
        <begin position="157"/>
        <end position="183"/>
    </location>
</feature>
<keyword evidence="4 6" id="KW-1133">Transmembrane helix</keyword>
<feature type="transmembrane region" description="Helical" evidence="6">
    <location>
        <begin position="123"/>
        <end position="151"/>
    </location>
</feature>
<dbReference type="Pfam" id="PF03706">
    <property type="entry name" value="LPG_synthase_TM"/>
    <property type="match status" value="1"/>
</dbReference>
<dbReference type="PANTHER" id="PTHR39087">
    <property type="entry name" value="UPF0104 MEMBRANE PROTEIN MJ1595"/>
    <property type="match status" value="1"/>
</dbReference>
<feature type="transmembrane region" description="Helical" evidence="6">
    <location>
        <begin position="48"/>
        <end position="74"/>
    </location>
</feature>
<feature type="transmembrane region" description="Helical" evidence="6">
    <location>
        <begin position="236"/>
        <end position="264"/>
    </location>
</feature>
<feature type="transmembrane region" description="Helical" evidence="6">
    <location>
        <begin position="12"/>
        <end position="28"/>
    </location>
</feature>
<keyword evidence="3 6" id="KW-0812">Transmembrane</keyword>
<keyword evidence="6" id="KW-0808">Transferase</keyword>
<name>A0A9X2ACY5_9BACL</name>
<evidence type="ECO:0000256" key="3">
    <source>
        <dbReference type="ARBA" id="ARBA00022692"/>
    </source>
</evidence>
<evidence type="ECO:0000256" key="5">
    <source>
        <dbReference type="ARBA" id="ARBA00023136"/>
    </source>
</evidence>
<dbReference type="GO" id="GO:0006629">
    <property type="term" value="P:lipid metabolic process"/>
    <property type="evidence" value="ECO:0007669"/>
    <property type="project" value="UniProtKB-KW"/>
</dbReference>
<dbReference type="GO" id="GO:0005886">
    <property type="term" value="C:plasma membrane"/>
    <property type="evidence" value="ECO:0007669"/>
    <property type="project" value="UniProtKB-SubCell"/>
</dbReference>
<dbReference type="AlphaFoldDB" id="A0A9X2ACY5"/>
<keyword evidence="5 6" id="KW-0472">Membrane</keyword>
<comment type="caution">
    <text evidence="7">The sequence shown here is derived from an EMBL/GenBank/DDBJ whole genome shotgun (WGS) entry which is preliminary data.</text>
</comment>
<dbReference type="Proteomes" id="UP001139263">
    <property type="component" value="Unassembled WGS sequence"/>
</dbReference>
<comment type="function">
    <text evidence="6">Catalyzes the transfer of a lysyl group from L-lysyl-tRNA(Lys) to membrane-bound phosphatidylglycerol (PG), which produces lysylphosphatidylglycerol (LPG), a major component of the bacterial membrane with a positive net charge. LPG synthesis contributes to bacterial virulence as it is involved in the resistance mechanism against cationic antimicrobial peptides (CAMP) produces by the host's immune system (defensins, cathelicidins) and by the competing microorganisms.</text>
</comment>
<evidence type="ECO:0000313" key="7">
    <source>
        <dbReference type="EMBL" id="MCI0182830.1"/>
    </source>
</evidence>
<accession>A0A9X2ACY5</accession>
<dbReference type="GO" id="GO:0050071">
    <property type="term" value="F:phosphatidylglycerol lysyltransferase activity"/>
    <property type="evidence" value="ECO:0007669"/>
    <property type="project" value="UniProtKB-EC"/>
</dbReference>
<proteinExistence type="inferred from homology"/>
<dbReference type="InterPro" id="IPR022791">
    <property type="entry name" value="L-PG_synthase/AglD"/>
</dbReference>
<keyword evidence="2" id="KW-1003">Cell membrane</keyword>
<gene>
    <name evidence="6" type="primary">mprF</name>
    <name evidence="7" type="ORF">MM817_01099</name>
</gene>
<evidence type="ECO:0000313" key="8">
    <source>
        <dbReference type="Proteomes" id="UP001139263"/>
    </source>
</evidence>
<evidence type="ECO:0000256" key="6">
    <source>
        <dbReference type="RuleBase" id="RU363042"/>
    </source>
</evidence>
<evidence type="ECO:0000256" key="1">
    <source>
        <dbReference type="ARBA" id="ARBA00004651"/>
    </source>
</evidence>
<dbReference type="PANTHER" id="PTHR39087:SF2">
    <property type="entry name" value="UPF0104 MEMBRANE PROTEIN MJ1595"/>
    <property type="match status" value="1"/>
</dbReference>
<sequence>MSLSPSWRRTLSLLWIGAIAILVAVFAYQERDDIVRAIPYLKRANYRVLISTTMCEIIYFILQAIGTTILYNVYNVRARLSIVTGMLFHATMLNEVMPTSGASGTAGFIYWGNRMGYGLRTSISISIWLSLLSYIAIIPPVIACIRVLFMLPKGPQAIIWNAVTIGIVFTMILVLVAVLWTLYRVLAKWAGTFVPSVKNHMFARLVGKIQNKLHWYTKNELRKEWNIVSSHPWRMFITLVLLFSIYPVRVCMLMLCFMAIHYPIGWSVAIYAYSLTLLFSVVSLAPTTLGVVEIALTTALSWFGVPLPIALAGTLLYRISSFWLPIPVGLLYHPWLLSQVQQHIKAP</sequence>
<feature type="transmembrane region" description="Helical" evidence="6">
    <location>
        <begin position="86"/>
        <end position="111"/>
    </location>
</feature>
<keyword evidence="8" id="KW-1185">Reference proteome</keyword>
<dbReference type="GO" id="GO:0046677">
    <property type="term" value="P:response to antibiotic"/>
    <property type="evidence" value="ECO:0007669"/>
    <property type="project" value="UniProtKB-KW"/>
</dbReference>
<dbReference type="NCBIfam" id="TIGR00374">
    <property type="entry name" value="flippase-like domain"/>
    <property type="match status" value="1"/>
</dbReference>
<comment type="catalytic activity">
    <reaction evidence="6">
        <text>L-lysyl-tRNA(Lys) + a 1,2-diacyl-sn-glycero-3-phospho-(1'-sn-glycerol) = a 1,2-diacyl-sn-glycero-3-phospho-1'-(3'-O-L-lysyl)-sn-glycerol + tRNA(Lys)</text>
        <dbReference type="Rhea" id="RHEA:10668"/>
        <dbReference type="Rhea" id="RHEA-COMP:9696"/>
        <dbReference type="Rhea" id="RHEA-COMP:9697"/>
        <dbReference type="ChEBI" id="CHEBI:64716"/>
        <dbReference type="ChEBI" id="CHEBI:75792"/>
        <dbReference type="ChEBI" id="CHEBI:78442"/>
        <dbReference type="ChEBI" id="CHEBI:78529"/>
        <dbReference type="EC" id="2.3.2.3"/>
    </reaction>
</comment>
<reference evidence="7" key="1">
    <citation type="submission" date="2022-03" db="EMBL/GenBank/DDBJ databases">
        <title>Draft Genome Sequence of Firmicute Strain S0AB, a Heterotrophic Iron/Sulfur-Oxidizing Extreme Acidophile.</title>
        <authorList>
            <person name="Vergara E."/>
            <person name="Pakostova E."/>
            <person name="Johnson D.B."/>
            <person name="Holmes D.S."/>
        </authorList>
    </citation>
    <scope>NUCLEOTIDE SEQUENCE</scope>
    <source>
        <strain evidence="7">S0AB</strain>
    </source>
</reference>
<organism evidence="7 8">
    <name type="scientific">Sulfoacidibacillus ferrooxidans</name>
    <dbReference type="NCBI Taxonomy" id="2005001"/>
    <lineage>
        <taxon>Bacteria</taxon>
        <taxon>Bacillati</taxon>
        <taxon>Bacillota</taxon>
        <taxon>Bacilli</taxon>
        <taxon>Bacillales</taxon>
        <taxon>Alicyclobacillaceae</taxon>
        <taxon>Sulfoacidibacillus</taxon>
    </lineage>
</organism>
<dbReference type="EC" id="2.3.2.3" evidence="6"/>